<dbReference type="AlphaFoldDB" id="A0A1G8RD34"/>
<dbReference type="RefSeq" id="WP_091588225.1">
    <property type="nucleotide sequence ID" value="NZ_FNDU01000026.1"/>
</dbReference>
<dbReference type="Pfam" id="PF17428">
    <property type="entry name" value="DUF5412"/>
    <property type="match status" value="1"/>
</dbReference>
<dbReference type="EMBL" id="FNDU01000026">
    <property type="protein sequence ID" value="SDJ14868.1"/>
    <property type="molecule type" value="Genomic_DNA"/>
</dbReference>
<reference evidence="1 2" key="1">
    <citation type="submission" date="2016-10" db="EMBL/GenBank/DDBJ databases">
        <authorList>
            <person name="de Groot N.N."/>
        </authorList>
    </citation>
    <scope>NUCLEOTIDE SEQUENCE [LARGE SCALE GENOMIC DNA]</scope>
    <source>
        <strain evidence="2">P4B,CCM 7963,CECT 7998,DSM 25260,IBRC-M 10614,KCTC 13821</strain>
    </source>
</reference>
<keyword evidence="2" id="KW-1185">Reference proteome</keyword>
<accession>A0A1G8RD34</accession>
<protein>
    <recommendedName>
        <fullName evidence="3">DUF5412 domain-containing protein</fullName>
    </recommendedName>
</protein>
<organism evidence="1 2">
    <name type="scientific">Alteribacillus bidgolensis</name>
    <dbReference type="NCBI Taxonomy" id="930129"/>
    <lineage>
        <taxon>Bacteria</taxon>
        <taxon>Bacillati</taxon>
        <taxon>Bacillota</taxon>
        <taxon>Bacilli</taxon>
        <taxon>Bacillales</taxon>
        <taxon>Bacillaceae</taxon>
        <taxon>Alteribacillus</taxon>
    </lineage>
</organism>
<gene>
    <name evidence="1" type="ORF">SAMN05216352_12628</name>
</gene>
<proteinExistence type="predicted"/>
<name>A0A1G8RD34_9BACI</name>
<dbReference type="InterPro" id="IPR035406">
    <property type="entry name" value="DUF5412"/>
</dbReference>
<dbReference type="Proteomes" id="UP000199017">
    <property type="component" value="Unassembled WGS sequence"/>
</dbReference>
<dbReference type="OrthoDB" id="2357451at2"/>
<evidence type="ECO:0008006" key="3">
    <source>
        <dbReference type="Google" id="ProtNLM"/>
    </source>
</evidence>
<sequence length="122" mass="14225">MLKTKKKLLLFLLVTVLIITGVIAYVIYWAFFSLDRLPEGEFVTKEVSPEETYTINAYITNGGATTPYAIRGELEWNNKNRKKTIYWEDKDSVDIEWQSEDEVIINGHSIKIPNGTYDFRRE</sequence>
<evidence type="ECO:0000313" key="1">
    <source>
        <dbReference type="EMBL" id="SDJ14868.1"/>
    </source>
</evidence>
<evidence type="ECO:0000313" key="2">
    <source>
        <dbReference type="Proteomes" id="UP000199017"/>
    </source>
</evidence>